<reference evidence="5" key="1">
    <citation type="journal article" date="2014" name="Front. Microbiol.">
        <title>High frequency of phylogenetically diverse reductive dehalogenase-homologous genes in deep subseafloor sedimentary metagenomes.</title>
        <authorList>
            <person name="Kawai M."/>
            <person name="Futagami T."/>
            <person name="Toyoda A."/>
            <person name="Takaki Y."/>
            <person name="Nishi S."/>
            <person name="Hori S."/>
            <person name="Arai W."/>
            <person name="Tsubouchi T."/>
            <person name="Morono Y."/>
            <person name="Uchiyama I."/>
            <person name="Ito T."/>
            <person name="Fujiyama A."/>
            <person name="Inagaki F."/>
            <person name="Takami H."/>
        </authorList>
    </citation>
    <scope>NUCLEOTIDE SEQUENCE</scope>
    <source>
        <strain evidence="5">Expedition CK06-06</strain>
    </source>
</reference>
<dbReference type="PANTHER" id="PTHR11371">
    <property type="entry name" value="DEOXYRIBONUCLEASE"/>
    <property type="match status" value="1"/>
</dbReference>
<accession>X1K4E0</accession>
<sequence>MKKYLAFTIIVLFLLIPSCKEATEPIEPILPDNEEEITIASWNLKNFGQTKLNDSARIDVIVSVLRKYDIIAIQEVQDVSLALPIELIAKINANGENYKVVSSERVGRTRKEQYLFVYDDDVIDFIPNTTGYGIEPNDEFSREPFYAMFKAGNFDFYLMTIHTDPDDVDVEIPALKVAYEDLQTKTTDEDDIILLGDLNAKAPGVTAGSYITMDSIALIPNIVFTIKEETNTRGGKSYDNIIFQG</sequence>
<dbReference type="InterPro" id="IPR036691">
    <property type="entry name" value="Endo/exonu/phosph_ase_sf"/>
</dbReference>
<dbReference type="InterPro" id="IPR005135">
    <property type="entry name" value="Endo/exonuclease/phosphatase"/>
</dbReference>
<protein>
    <recommendedName>
        <fullName evidence="4">Endonuclease/exonuclease/phosphatase domain-containing protein</fullName>
    </recommendedName>
</protein>
<gene>
    <name evidence="5" type="ORF">S03H2_56567</name>
</gene>
<dbReference type="GO" id="GO:0004536">
    <property type="term" value="F:DNA nuclease activity"/>
    <property type="evidence" value="ECO:0007669"/>
    <property type="project" value="InterPro"/>
</dbReference>
<evidence type="ECO:0000256" key="2">
    <source>
        <dbReference type="ARBA" id="ARBA00022722"/>
    </source>
</evidence>
<dbReference type="EMBL" id="BARU01036197">
    <property type="protein sequence ID" value="GAH88490.1"/>
    <property type="molecule type" value="Genomic_DNA"/>
</dbReference>
<dbReference type="PANTHER" id="PTHR11371:SF31">
    <property type="entry name" value="EXTRACELLULAR NUCLEASE"/>
    <property type="match status" value="1"/>
</dbReference>
<keyword evidence="2" id="KW-0540">Nuclease</keyword>
<feature type="non-terminal residue" evidence="5">
    <location>
        <position position="245"/>
    </location>
</feature>
<dbReference type="InterPro" id="IPR016202">
    <property type="entry name" value="DNase_I"/>
</dbReference>
<proteinExistence type="inferred from homology"/>
<comment type="similarity">
    <text evidence="1">Belongs to the DNase I family.</text>
</comment>
<evidence type="ECO:0000256" key="3">
    <source>
        <dbReference type="ARBA" id="ARBA00022801"/>
    </source>
</evidence>
<dbReference type="AlphaFoldDB" id="X1K4E0"/>
<dbReference type="Pfam" id="PF03372">
    <property type="entry name" value="Exo_endo_phos"/>
    <property type="match status" value="1"/>
</dbReference>
<dbReference type="PRINTS" id="PR00130">
    <property type="entry name" value="DNASEI"/>
</dbReference>
<evidence type="ECO:0000259" key="4">
    <source>
        <dbReference type="Pfam" id="PF03372"/>
    </source>
</evidence>
<comment type="caution">
    <text evidence="5">The sequence shown here is derived from an EMBL/GenBank/DDBJ whole genome shotgun (WGS) entry which is preliminary data.</text>
</comment>
<evidence type="ECO:0000256" key="1">
    <source>
        <dbReference type="ARBA" id="ARBA00007359"/>
    </source>
</evidence>
<keyword evidence="3" id="KW-0378">Hydrolase</keyword>
<dbReference type="SMART" id="SM00476">
    <property type="entry name" value="DNaseIc"/>
    <property type="match status" value="1"/>
</dbReference>
<dbReference type="Gene3D" id="3.60.10.10">
    <property type="entry name" value="Endonuclease/exonuclease/phosphatase"/>
    <property type="match status" value="1"/>
</dbReference>
<evidence type="ECO:0000313" key="5">
    <source>
        <dbReference type="EMBL" id="GAH88490.1"/>
    </source>
</evidence>
<name>X1K4E0_9ZZZZ</name>
<dbReference type="SUPFAM" id="SSF56219">
    <property type="entry name" value="DNase I-like"/>
    <property type="match status" value="1"/>
</dbReference>
<feature type="domain" description="Endonuclease/exonuclease/phosphatase" evidence="4">
    <location>
        <begin position="40"/>
        <end position="201"/>
    </location>
</feature>
<organism evidence="5">
    <name type="scientific">marine sediment metagenome</name>
    <dbReference type="NCBI Taxonomy" id="412755"/>
    <lineage>
        <taxon>unclassified sequences</taxon>
        <taxon>metagenomes</taxon>
        <taxon>ecological metagenomes</taxon>
    </lineage>
</organism>
<dbReference type="GO" id="GO:0016787">
    <property type="term" value="F:hydrolase activity"/>
    <property type="evidence" value="ECO:0007669"/>
    <property type="project" value="UniProtKB-KW"/>
</dbReference>
<dbReference type="GO" id="GO:0006308">
    <property type="term" value="P:DNA catabolic process"/>
    <property type="evidence" value="ECO:0007669"/>
    <property type="project" value="InterPro"/>
</dbReference>